<dbReference type="SUPFAM" id="SSF51197">
    <property type="entry name" value="Clavaminate synthase-like"/>
    <property type="match status" value="1"/>
</dbReference>
<keyword evidence="2 5" id="KW-0479">Metal-binding</keyword>
<evidence type="ECO:0000256" key="3">
    <source>
        <dbReference type="ARBA" id="ARBA00023002"/>
    </source>
</evidence>
<evidence type="ECO:0000256" key="1">
    <source>
        <dbReference type="ARBA" id="ARBA00008056"/>
    </source>
</evidence>
<dbReference type="Proteomes" id="UP000030108">
    <property type="component" value="Unassembled WGS sequence"/>
</dbReference>
<dbReference type="AlphaFoldDB" id="X8IYI0"/>
<accession>X8IYI0</accession>
<dbReference type="Pfam" id="PF03171">
    <property type="entry name" value="2OG-FeII_Oxy"/>
    <property type="match status" value="1"/>
</dbReference>
<dbReference type="EMBL" id="JATN01000322">
    <property type="protein sequence ID" value="EUC54825.1"/>
    <property type="molecule type" value="Genomic_DNA"/>
</dbReference>
<dbReference type="GO" id="GO:0046872">
    <property type="term" value="F:metal ion binding"/>
    <property type="evidence" value="ECO:0007669"/>
    <property type="project" value="UniProtKB-KW"/>
</dbReference>
<dbReference type="InterPro" id="IPR044861">
    <property type="entry name" value="IPNS-like_FE2OG_OXY"/>
</dbReference>
<reference evidence="8" key="1">
    <citation type="journal article" date="2014" name="Genome Announc.">
        <title>Draft genome sequence of the plant-pathogenic soil fungus Rhizoctonia solani anastomosis group 3 strain Rhs1AP.</title>
        <authorList>
            <person name="Cubeta M.A."/>
            <person name="Thomas E."/>
            <person name="Dean R.A."/>
            <person name="Jabaji S."/>
            <person name="Neate S.M."/>
            <person name="Tavantzis S."/>
            <person name="Toda T."/>
            <person name="Vilgalys R."/>
            <person name="Bharathan N."/>
            <person name="Fedorova-Abrams N."/>
            <person name="Pakala S.B."/>
            <person name="Pakala S.M."/>
            <person name="Zafar N."/>
            <person name="Joardar V."/>
            <person name="Losada L."/>
            <person name="Nierman W.C."/>
        </authorList>
    </citation>
    <scope>NUCLEOTIDE SEQUENCE [LARGE SCALE GENOMIC DNA]</scope>
    <source>
        <strain evidence="8">AG-3</strain>
    </source>
</reference>
<comment type="caution">
    <text evidence="7">The sequence shown here is derived from an EMBL/GenBank/DDBJ whole genome shotgun (WGS) entry which is preliminary data.</text>
</comment>
<evidence type="ECO:0000313" key="8">
    <source>
        <dbReference type="Proteomes" id="UP000030108"/>
    </source>
</evidence>
<dbReference type="PROSITE" id="PS51471">
    <property type="entry name" value="FE2OG_OXY"/>
    <property type="match status" value="1"/>
</dbReference>
<dbReference type="Gene3D" id="2.60.120.330">
    <property type="entry name" value="B-lactam Antibiotic, Isopenicillin N Synthase, Chain"/>
    <property type="match status" value="1"/>
</dbReference>
<dbReference type="PRINTS" id="PR00682">
    <property type="entry name" value="IPNSYNTHASE"/>
</dbReference>
<evidence type="ECO:0000313" key="7">
    <source>
        <dbReference type="EMBL" id="EUC54825.1"/>
    </source>
</evidence>
<dbReference type="InterPro" id="IPR005123">
    <property type="entry name" value="Oxoglu/Fe-dep_dioxygenase_dom"/>
</dbReference>
<dbReference type="InterPro" id="IPR026992">
    <property type="entry name" value="DIOX_N"/>
</dbReference>
<feature type="domain" description="Fe2OG dioxygenase" evidence="6">
    <location>
        <begin position="178"/>
        <end position="280"/>
    </location>
</feature>
<sequence>MTTVDLPSLAAQSIPPFESIPVIDISGLFGDADSKAQVASAIQEACIQVGFFYVKNHGVDETVIASALDAAYRFFDLSLEEKMKLHFRKNPKFKGYYPILRKGLINEAFEITPEIGLPSNNLMSELDLWPPEDLIPGFREAVLKYYRDVHGLGLKLSQAFALALNLPEDFFADKMKGGASNMRLLHYPPQTDASDGRGPGIPAHTDYQFFTILWQGDIPALQIKNASGEWINAQPMPGTFVINIADQLSRWTNDIFKSTVHRATLEPGIRRISIPLFFATDDDVMVEALPSCVSDSRPARYEPILTWEYFKSRKEKLYGFAK</sequence>
<gene>
    <name evidence="7" type="ORF">RSOL_074890</name>
</gene>
<organism evidence="7 8">
    <name type="scientific">Rhizoctonia solani AG-3 Rhs1AP</name>
    <dbReference type="NCBI Taxonomy" id="1086054"/>
    <lineage>
        <taxon>Eukaryota</taxon>
        <taxon>Fungi</taxon>
        <taxon>Dikarya</taxon>
        <taxon>Basidiomycota</taxon>
        <taxon>Agaricomycotina</taxon>
        <taxon>Agaricomycetes</taxon>
        <taxon>Cantharellales</taxon>
        <taxon>Ceratobasidiaceae</taxon>
        <taxon>Rhizoctonia</taxon>
    </lineage>
</organism>
<keyword evidence="4 5" id="KW-0408">Iron</keyword>
<dbReference type="GO" id="GO:0016491">
    <property type="term" value="F:oxidoreductase activity"/>
    <property type="evidence" value="ECO:0007669"/>
    <property type="project" value="UniProtKB-KW"/>
</dbReference>
<dbReference type="PANTHER" id="PTHR10209">
    <property type="entry name" value="OXIDOREDUCTASE, 2OG-FE II OXYGENASE FAMILY PROTEIN"/>
    <property type="match status" value="1"/>
</dbReference>
<dbReference type="PANTHER" id="PTHR10209:SF867">
    <property type="entry name" value="2-OXOGLUTARATE (2OG) AND FE(II)-DEPENDENT OXYGENASE SUPERFAMILY PROTEIN"/>
    <property type="match status" value="1"/>
</dbReference>
<evidence type="ECO:0000259" key="6">
    <source>
        <dbReference type="PROSITE" id="PS51471"/>
    </source>
</evidence>
<evidence type="ECO:0000256" key="5">
    <source>
        <dbReference type="RuleBase" id="RU003682"/>
    </source>
</evidence>
<proteinExistence type="inferred from homology"/>
<dbReference type="OrthoDB" id="288590at2759"/>
<evidence type="ECO:0000256" key="2">
    <source>
        <dbReference type="ARBA" id="ARBA00022723"/>
    </source>
</evidence>
<dbReference type="Pfam" id="PF14226">
    <property type="entry name" value="DIOX_N"/>
    <property type="match status" value="1"/>
</dbReference>
<comment type="similarity">
    <text evidence="1 5">Belongs to the iron/ascorbate-dependent oxidoreductase family.</text>
</comment>
<evidence type="ECO:0000256" key="4">
    <source>
        <dbReference type="ARBA" id="ARBA00023004"/>
    </source>
</evidence>
<keyword evidence="3 5" id="KW-0560">Oxidoreductase</keyword>
<protein>
    <submittedName>
        <fullName evidence="7">2OG-Fe(II) oxygenase family oxidoreductase, putative</fullName>
    </submittedName>
</protein>
<name>X8IYI0_9AGAM</name>
<dbReference type="InterPro" id="IPR027443">
    <property type="entry name" value="IPNS-like_sf"/>
</dbReference>